<feature type="binding site" evidence="6">
    <location>
        <position position="11"/>
    </location>
    <ligand>
        <name>Mg(2+)</name>
        <dbReference type="ChEBI" id="CHEBI:18420"/>
    </ligand>
</feature>
<dbReference type="HAMAP" id="MF_03117">
    <property type="entry name" value="Salvage_MtnC_euk"/>
    <property type="match status" value="1"/>
</dbReference>
<dbReference type="GO" id="GO:0019509">
    <property type="term" value="P:L-methionine salvage from methylthioadenosine"/>
    <property type="evidence" value="ECO:0007669"/>
    <property type="project" value="UniProtKB-UniRule"/>
</dbReference>
<dbReference type="SFLD" id="SFLDG01133">
    <property type="entry name" value="C1.5.4:_Enolase-phosphatase_Li"/>
    <property type="match status" value="1"/>
</dbReference>
<evidence type="ECO:0000256" key="4">
    <source>
        <dbReference type="ARBA" id="ARBA00022842"/>
    </source>
</evidence>
<keyword evidence="3 6" id="KW-0378">Hydrolase</keyword>
<dbReference type="GO" id="GO:0005737">
    <property type="term" value="C:cytoplasm"/>
    <property type="evidence" value="ECO:0007669"/>
    <property type="project" value="UniProtKB-SubCell"/>
</dbReference>
<dbReference type="Proteomes" id="UP000510647">
    <property type="component" value="Chromosome 2"/>
</dbReference>
<dbReference type="CDD" id="cd01629">
    <property type="entry name" value="HAD_EP"/>
    <property type="match status" value="1"/>
</dbReference>
<evidence type="ECO:0000256" key="1">
    <source>
        <dbReference type="ARBA" id="ARBA00022605"/>
    </source>
</evidence>
<name>A0A7H9HMV9_9SACH</name>
<dbReference type="Gene3D" id="1.10.720.60">
    <property type="match status" value="1"/>
</dbReference>
<feature type="binding site" evidence="6">
    <location>
        <position position="155"/>
    </location>
    <ligand>
        <name>substrate</name>
    </ligand>
</feature>
<evidence type="ECO:0000256" key="6">
    <source>
        <dbReference type="HAMAP-Rule" id="MF_03117"/>
    </source>
</evidence>
<organism evidence="7 8">
    <name type="scientific">Torulaspora globosa</name>
    <dbReference type="NCBI Taxonomy" id="48254"/>
    <lineage>
        <taxon>Eukaryota</taxon>
        <taxon>Fungi</taxon>
        <taxon>Dikarya</taxon>
        <taxon>Ascomycota</taxon>
        <taxon>Saccharomycotina</taxon>
        <taxon>Saccharomycetes</taxon>
        <taxon>Saccharomycetales</taxon>
        <taxon>Saccharomycetaceae</taxon>
        <taxon>Torulaspora</taxon>
    </lineage>
</organism>
<dbReference type="InterPro" id="IPR006439">
    <property type="entry name" value="HAD-SF_hydro_IA"/>
</dbReference>
<dbReference type="GO" id="GO:0005634">
    <property type="term" value="C:nucleus"/>
    <property type="evidence" value="ECO:0007669"/>
    <property type="project" value="UniProtKB-SubCell"/>
</dbReference>
<evidence type="ECO:0000313" key="7">
    <source>
        <dbReference type="EMBL" id="QLQ79114.1"/>
    </source>
</evidence>
<feature type="binding site" evidence="6">
    <location>
        <position position="9"/>
    </location>
    <ligand>
        <name>Mg(2+)</name>
        <dbReference type="ChEBI" id="CHEBI:18420"/>
    </ligand>
</feature>
<feature type="binding site" evidence="6">
    <location>
        <begin position="114"/>
        <end position="115"/>
    </location>
    <ligand>
        <name>substrate</name>
    </ligand>
</feature>
<evidence type="ECO:0000256" key="5">
    <source>
        <dbReference type="ARBA" id="ARBA00023167"/>
    </source>
</evidence>
<keyword evidence="8" id="KW-1185">Reference proteome</keyword>
<dbReference type="InterPro" id="IPR023214">
    <property type="entry name" value="HAD_sf"/>
</dbReference>
<dbReference type="SFLD" id="SFLDS00003">
    <property type="entry name" value="Haloacid_Dehalogenase"/>
    <property type="match status" value="1"/>
</dbReference>
<comment type="subunit">
    <text evidence="6">Monomer.</text>
</comment>
<dbReference type="PANTHER" id="PTHR20371">
    <property type="entry name" value="ENOLASE-PHOSPHATASE E1"/>
    <property type="match status" value="1"/>
</dbReference>
<keyword evidence="5 6" id="KW-0486">Methionine biosynthesis</keyword>
<dbReference type="OrthoDB" id="272500at2759"/>
<dbReference type="SUPFAM" id="SSF56784">
    <property type="entry name" value="HAD-like"/>
    <property type="match status" value="1"/>
</dbReference>
<dbReference type="InterPro" id="IPR023943">
    <property type="entry name" value="Enolase-ppase_E1"/>
</dbReference>
<dbReference type="NCBIfam" id="TIGR01549">
    <property type="entry name" value="HAD-SF-IA-v1"/>
    <property type="match status" value="1"/>
</dbReference>
<dbReference type="Gene3D" id="3.40.50.1000">
    <property type="entry name" value="HAD superfamily/HAD-like"/>
    <property type="match status" value="1"/>
</dbReference>
<evidence type="ECO:0000256" key="3">
    <source>
        <dbReference type="ARBA" id="ARBA00022801"/>
    </source>
</evidence>
<comment type="pathway">
    <text evidence="6">Amino-acid biosynthesis; L-methionine biosynthesis via salvage pathway; L-methionine from S-methyl-5-thio-alpha-D-ribose 1-phosphate: step 3/6.</text>
</comment>
<dbReference type="Pfam" id="PF00702">
    <property type="entry name" value="Hydrolase"/>
    <property type="match status" value="1"/>
</dbReference>
<keyword evidence="1 6" id="KW-0028">Amino-acid biosynthesis</keyword>
<dbReference type="SFLD" id="SFLDG01129">
    <property type="entry name" value="C1.5:_HAD__Beta-PGM__Phosphata"/>
    <property type="match status" value="1"/>
</dbReference>
<keyword evidence="6" id="KW-0963">Cytoplasm</keyword>
<dbReference type="NCBIfam" id="TIGR01691">
    <property type="entry name" value="enolase-ppase"/>
    <property type="match status" value="1"/>
</dbReference>
<accession>A0A7H9HMV9</accession>
<comment type="function">
    <text evidence="6">Bifunctional enzyme that catalyzes the enolization of 2,3-diketo-5-methylthiopentyl-1-phosphate (DK-MTP-1-P) into the intermediate 2-hydroxy-3-keto-5-methylthiopentenyl-1-phosphate (HK-MTPenyl-1-P), which is then dephosphorylated to form the acireductone 1,2-dihydroxy-3-keto-5-methylthiopentene (DHK-MTPene).</text>
</comment>
<comment type="pathway">
    <text evidence="6">Amino-acid biosynthesis; L-methionine biosynthesis via salvage pathway; L-methionine from S-methyl-5-thio-alpha-D-ribose 1-phosphate: step 4/6.</text>
</comment>
<evidence type="ECO:0000256" key="2">
    <source>
        <dbReference type="ARBA" id="ARBA00022723"/>
    </source>
</evidence>
<keyword evidence="4 6" id="KW-0460">Magnesium</keyword>
<dbReference type="UniPathway" id="UPA00904">
    <property type="reaction ID" value="UER00876"/>
</dbReference>
<dbReference type="InterPro" id="IPR027511">
    <property type="entry name" value="ENOPH1_eukaryotes"/>
</dbReference>
<dbReference type="PANTHER" id="PTHR20371:SF1">
    <property type="entry name" value="ENOLASE-PHOSPHATASE E1"/>
    <property type="match status" value="1"/>
</dbReference>
<dbReference type="AlphaFoldDB" id="A0A7H9HMV9"/>
<keyword evidence="2 6" id="KW-0479">Metal-binding</keyword>
<comment type="catalytic activity">
    <reaction evidence="6">
        <text>5-methylsulfanyl-2,3-dioxopentyl phosphate + H2O = 1,2-dihydroxy-5-(methylsulfanyl)pent-1-en-3-one + phosphate</text>
        <dbReference type="Rhea" id="RHEA:21700"/>
        <dbReference type="ChEBI" id="CHEBI:15377"/>
        <dbReference type="ChEBI" id="CHEBI:43474"/>
        <dbReference type="ChEBI" id="CHEBI:49252"/>
        <dbReference type="ChEBI" id="CHEBI:58828"/>
        <dbReference type="EC" id="3.1.3.77"/>
    </reaction>
</comment>
<dbReference type="GO" id="GO:0000287">
    <property type="term" value="F:magnesium ion binding"/>
    <property type="evidence" value="ECO:0007669"/>
    <property type="project" value="UniProtKB-UniRule"/>
</dbReference>
<comment type="similarity">
    <text evidence="6">Belongs to the HAD-like hydrolase superfamily. MasA/MtnC family.</text>
</comment>
<evidence type="ECO:0000313" key="8">
    <source>
        <dbReference type="Proteomes" id="UP000510647"/>
    </source>
</evidence>
<dbReference type="EMBL" id="CP059268">
    <property type="protein sequence ID" value="QLQ79114.1"/>
    <property type="molecule type" value="Genomic_DNA"/>
</dbReference>
<protein>
    <recommendedName>
        <fullName evidence="6">Enolase-phosphatase E1</fullName>
        <ecNumber evidence="6">3.1.3.77</ecNumber>
    </recommendedName>
    <alternativeName>
        <fullName evidence="6">2,3-diketo-5-methylthio-1-phosphopentane phosphatase</fullName>
    </alternativeName>
</protein>
<sequence>MTSRVLLLDIEGTVCPISFVKEVLFPFFSGKVDSLVQSNEPVVRELLAQFPQDKQHCLQEYILELVDRDIKDPVLKQLQGHVWEQGYEQGEIKAPVYRDAIELIRRSGDVYIYSSGSVKAQKLLFGHVEDPNGGSCLDLQPFIRGYFDINTSGKKTDSESYRRILKDIGREASDVLFMSDNELELDAASEAGLNTILAVRPGNAPISGNDRYEILTDYSTL</sequence>
<comment type="subcellular location">
    <subcellularLocation>
        <location evidence="6">Cytoplasm</location>
    </subcellularLocation>
    <subcellularLocation>
        <location evidence="6">Nucleus</location>
    </subcellularLocation>
</comment>
<gene>
    <name evidence="6" type="primary">UTR4</name>
    <name evidence="7" type="ORF">HG537_0B04620</name>
</gene>
<feature type="binding site" evidence="6">
    <location>
        <position position="180"/>
    </location>
    <ligand>
        <name>Mg(2+)</name>
        <dbReference type="ChEBI" id="CHEBI:18420"/>
    </ligand>
</feature>
<proteinExistence type="inferred from homology"/>
<dbReference type="GO" id="GO:0043874">
    <property type="term" value="F:acireductone synthase activity"/>
    <property type="evidence" value="ECO:0007669"/>
    <property type="project" value="UniProtKB-EC"/>
</dbReference>
<comment type="cofactor">
    <cofactor evidence="6">
        <name>Mg(2+)</name>
        <dbReference type="ChEBI" id="CHEBI:18420"/>
    </cofactor>
    <text evidence="6">Binds 1 Mg(2+) ion per subunit.</text>
</comment>
<reference evidence="7 8" key="1">
    <citation type="submission" date="2020-06" db="EMBL/GenBank/DDBJ databases">
        <title>The yeast mating-type switching endonuclease HO is a domesticated member of an unorthodox homing genetic element family.</title>
        <authorList>
            <person name="Coughlan A.Y."/>
            <person name="Lombardi L."/>
            <person name="Braun-Galleani S."/>
            <person name="Martos A.R."/>
            <person name="Galeote V."/>
            <person name="Bigey F."/>
            <person name="Dequin S."/>
            <person name="Byrne K.P."/>
            <person name="Wolfe K.H."/>
        </authorList>
    </citation>
    <scope>NUCLEOTIDE SEQUENCE [LARGE SCALE GENOMIC DNA]</scope>
    <source>
        <strain evidence="7 8">CBS2947</strain>
    </source>
</reference>
<dbReference type="InterPro" id="IPR036412">
    <property type="entry name" value="HAD-like_sf"/>
</dbReference>
<keyword evidence="6" id="KW-0539">Nucleus</keyword>
<dbReference type="EC" id="3.1.3.77" evidence="6"/>